<dbReference type="Proteomes" id="UP000262621">
    <property type="component" value="Unassembled WGS sequence"/>
</dbReference>
<reference evidence="2 3" key="1">
    <citation type="submission" date="2018-08" db="EMBL/GenBank/DDBJ databases">
        <title>Verrucosispora craniellae sp. nov., isolated from a marine sponge in the South China Sea.</title>
        <authorList>
            <person name="Li L."/>
            <person name="Lin H.W."/>
        </authorList>
    </citation>
    <scope>NUCLEOTIDE SEQUENCE [LARGE SCALE GENOMIC DNA]</scope>
    <source>
        <strain evidence="2 3">LHW63014</strain>
    </source>
</reference>
<dbReference type="InterPro" id="IPR008490">
    <property type="entry name" value="Transposase_InsH_N"/>
</dbReference>
<gene>
    <name evidence="2" type="ORF">D0Q02_15925</name>
</gene>
<feature type="domain" description="Transposase InsH N-terminal" evidence="1">
    <location>
        <begin position="31"/>
        <end position="103"/>
    </location>
</feature>
<organism evidence="2 3">
    <name type="scientific">Micromonospora craniellae</name>
    <dbReference type="NCBI Taxonomy" id="2294034"/>
    <lineage>
        <taxon>Bacteria</taxon>
        <taxon>Bacillati</taxon>
        <taxon>Actinomycetota</taxon>
        <taxon>Actinomycetes</taxon>
        <taxon>Micromonosporales</taxon>
        <taxon>Micromonosporaceae</taxon>
        <taxon>Micromonospora</taxon>
    </lineage>
</organism>
<evidence type="ECO:0000259" key="1">
    <source>
        <dbReference type="Pfam" id="PF05598"/>
    </source>
</evidence>
<dbReference type="RefSeq" id="WP_117228776.1">
    <property type="nucleotide sequence ID" value="NZ_QVFU01000015.1"/>
</dbReference>
<dbReference type="Pfam" id="PF05598">
    <property type="entry name" value="DUF772"/>
    <property type="match status" value="1"/>
</dbReference>
<sequence>MRPRSWFQVPDQTVLVARAAFPNGSVAMSARDHVGEVFTDEQFAAAFGVRGAPAESPGALALVTALQYTENLTDRQAAQMLARAIDWKYALGLELTDPGFDASW</sequence>
<dbReference type="EMBL" id="QVFU01000015">
    <property type="protein sequence ID" value="RFS45585.1"/>
    <property type="molecule type" value="Genomic_DNA"/>
</dbReference>
<evidence type="ECO:0000313" key="3">
    <source>
        <dbReference type="Proteomes" id="UP000262621"/>
    </source>
</evidence>
<accession>A0A372FXS3</accession>
<proteinExistence type="predicted"/>
<name>A0A372FXS3_9ACTN</name>
<protein>
    <submittedName>
        <fullName evidence="2">Transposase</fullName>
    </submittedName>
</protein>
<dbReference type="AlphaFoldDB" id="A0A372FXS3"/>
<comment type="caution">
    <text evidence="2">The sequence shown here is derived from an EMBL/GenBank/DDBJ whole genome shotgun (WGS) entry which is preliminary data.</text>
</comment>
<evidence type="ECO:0000313" key="2">
    <source>
        <dbReference type="EMBL" id="RFS45585.1"/>
    </source>
</evidence>
<keyword evidence="3" id="KW-1185">Reference proteome</keyword>